<dbReference type="GO" id="GO:0005634">
    <property type="term" value="C:nucleus"/>
    <property type="evidence" value="ECO:0007669"/>
    <property type="project" value="InterPro"/>
</dbReference>
<dbReference type="OrthoDB" id="10255632at2759"/>
<dbReference type="Pfam" id="PF25110">
    <property type="entry name" value="TPR_ESP1"/>
    <property type="match status" value="1"/>
</dbReference>
<evidence type="ECO:0000313" key="4">
    <source>
        <dbReference type="Proteomes" id="UP000541444"/>
    </source>
</evidence>
<protein>
    <recommendedName>
        <fullName evidence="5">Separase</fullName>
    </recommendedName>
</protein>
<comment type="caution">
    <text evidence="3">The sequence shown here is derived from an EMBL/GenBank/DDBJ whole genome shotgun (WGS) entry which is preliminary data.</text>
</comment>
<organism evidence="3 4">
    <name type="scientific">Kingdonia uniflora</name>
    <dbReference type="NCBI Taxonomy" id="39325"/>
    <lineage>
        <taxon>Eukaryota</taxon>
        <taxon>Viridiplantae</taxon>
        <taxon>Streptophyta</taxon>
        <taxon>Embryophyta</taxon>
        <taxon>Tracheophyta</taxon>
        <taxon>Spermatophyta</taxon>
        <taxon>Magnoliopsida</taxon>
        <taxon>Ranunculales</taxon>
        <taxon>Circaeasteraceae</taxon>
        <taxon>Kingdonia</taxon>
    </lineage>
</organism>
<evidence type="ECO:0000313" key="3">
    <source>
        <dbReference type="EMBL" id="KAF6164601.1"/>
    </source>
</evidence>
<dbReference type="PANTHER" id="PTHR12792">
    <property type="entry name" value="EXTRA SPINDLE POLES 1-RELATED"/>
    <property type="match status" value="1"/>
</dbReference>
<dbReference type="Proteomes" id="UP000541444">
    <property type="component" value="Unassembled WGS sequence"/>
</dbReference>
<keyword evidence="4" id="KW-1185">Reference proteome</keyword>
<dbReference type="Pfam" id="PF25113">
    <property type="entry name" value="TPR_ESP1_2nd"/>
    <property type="match status" value="1"/>
</dbReference>
<dbReference type="InterPro" id="IPR005314">
    <property type="entry name" value="Peptidase_C50"/>
</dbReference>
<dbReference type="GO" id="GO:0006508">
    <property type="term" value="P:proteolysis"/>
    <property type="evidence" value="ECO:0007669"/>
    <property type="project" value="InterPro"/>
</dbReference>
<proteinExistence type="predicted"/>
<dbReference type="GO" id="GO:0004197">
    <property type="term" value="F:cysteine-type endopeptidase activity"/>
    <property type="evidence" value="ECO:0007669"/>
    <property type="project" value="InterPro"/>
</dbReference>
<dbReference type="EMBL" id="JACGCM010000923">
    <property type="protein sequence ID" value="KAF6164601.1"/>
    <property type="molecule type" value="Genomic_DNA"/>
</dbReference>
<feature type="domain" description="Separase-like second TPR repeats region" evidence="2">
    <location>
        <begin position="314"/>
        <end position="445"/>
    </location>
</feature>
<dbReference type="InterPro" id="IPR056933">
    <property type="entry name" value="TPR_ESP1"/>
</dbReference>
<gene>
    <name evidence="3" type="ORF">GIB67_032829</name>
</gene>
<reference evidence="3 4" key="1">
    <citation type="journal article" date="2020" name="IScience">
        <title>Genome Sequencing of the Endangered Kingdonia uniflora (Circaeasteraceae, Ranunculales) Reveals Potential Mechanisms of Evolutionary Specialization.</title>
        <authorList>
            <person name="Sun Y."/>
            <person name="Deng T."/>
            <person name="Zhang A."/>
            <person name="Moore M.J."/>
            <person name="Landis J.B."/>
            <person name="Lin N."/>
            <person name="Zhang H."/>
            <person name="Zhang X."/>
            <person name="Huang J."/>
            <person name="Zhang X."/>
            <person name="Sun H."/>
            <person name="Wang H."/>
        </authorList>
    </citation>
    <scope>NUCLEOTIDE SEQUENCE [LARGE SCALE GENOMIC DNA]</scope>
    <source>
        <strain evidence="3">TB1705</strain>
        <tissue evidence="3">Leaf</tissue>
    </source>
</reference>
<sequence length="813" mass="92745">MASPAESSLLSRLKSNSDYKTLHQDFTNFLNPFSDFITFHPSNPPKPSILKHKKPRTTKDPKLVLRQITKQFLPFISQSLRIIPNRLSRPPKPELEEIVGDENAHQLFDVYKLVLDCFDCISPCLEYKPFSVELERVRFVRYLEAWGFYSRAEVEVVLILEGVSIGEPEQNADPKFAYLVAEIVVCSVKCTYKSEKKEEEPYRKVLGLVDQALPWFRLLDEKVSQRLHRELANNLYKCTVYMLEGKPCCSGDLLPMFCMKTLKECLKLPDKDEFLKIVQHICLLLRSQWVDRPSLVVDILKCVFVPLACACKDLAPIDSILRLYTAGVYFRDTGCPSRNIDFPVSESSMAVSAICLFLDKGETLQHLPDVLDTLGRYFYISSNKDSYYSPICVEMEIKSLSCLSIGTNLKCSIACKTKHGKISLSSYLNALTFFCQPLAESVNKAYEHILAKNGSATLSCRVKYVQSVFHQFCSVFSSTQEMERENFYWSHGILHQVAISAFTISLKTGKSMQRSVDCIDHIISREWIQFENKKSLLRSIYNIGVYLYNAEQVEQATVALEQCCKASWDLVLLSCKKFVEKPVGIPNNISEETITAFVAQACERSVVLLNTLCHDVDKSINCIVNGLLNWSIARELFESLNFPTALVRKWVKIKSKDFKNIDFDDNAPTLYSLLSKSMETLSKKTSCIVLEEELIAYEQVEEQNKEPCWRMQLKLINLLLLHVCDEKDYSLQKSRILIRKGRIYRVRGIEGLIECIQCLSDAISTLIDISNEDSSSTASIFHQLALTYCLRAMCNQEAHPDSEVIFSKACINK</sequence>
<dbReference type="PANTHER" id="PTHR12792:SF0">
    <property type="entry name" value="SEPARIN"/>
    <property type="match status" value="1"/>
</dbReference>
<evidence type="ECO:0008006" key="5">
    <source>
        <dbReference type="Google" id="ProtNLM"/>
    </source>
</evidence>
<dbReference type="GO" id="GO:0072686">
    <property type="term" value="C:mitotic spindle"/>
    <property type="evidence" value="ECO:0007669"/>
    <property type="project" value="TreeGrafter"/>
</dbReference>
<dbReference type="GO" id="GO:0051307">
    <property type="term" value="P:meiotic chromosome separation"/>
    <property type="evidence" value="ECO:0007669"/>
    <property type="project" value="TreeGrafter"/>
</dbReference>
<evidence type="ECO:0000259" key="1">
    <source>
        <dbReference type="Pfam" id="PF25110"/>
    </source>
</evidence>
<dbReference type="GO" id="GO:0005737">
    <property type="term" value="C:cytoplasm"/>
    <property type="evidence" value="ECO:0007669"/>
    <property type="project" value="TreeGrafter"/>
</dbReference>
<feature type="domain" description="Separase-like TPR repeats region" evidence="1">
    <location>
        <begin position="6"/>
        <end position="284"/>
    </location>
</feature>
<dbReference type="AlphaFoldDB" id="A0A7J7NBH9"/>
<accession>A0A7J7NBH9</accession>
<evidence type="ECO:0000259" key="2">
    <source>
        <dbReference type="Pfam" id="PF25113"/>
    </source>
</evidence>
<dbReference type="InterPro" id="IPR056932">
    <property type="entry name" value="TPR_ESP1_2nd"/>
</dbReference>
<name>A0A7J7NBH9_9MAGN</name>